<dbReference type="EMBL" id="BAAAVM010000078">
    <property type="protein sequence ID" value="GAA3154542.1"/>
    <property type="molecule type" value="Genomic_DNA"/>
</dbReference>
<dbReference type="Gene3D" id="3.20.20.100">
    <property type="entry name" value="NADP-dependent oxidoreductase domain"/>
    <property type="match status" value="1"/>
</dbReference>
<evidence type="ECO:0000313" key="4">
    <source>
        <dbReference type="Proteomes" id="UP001500893"/>
    </source>
</evidence>
<reference evidence="4" key="1">
    <citation type="journal article" date="2019" name="Int. J. Syst. Evol. Microbiol.">
        <title>The Global Catalogue of Microorganisms (GCM) 10K type strain sequencing project: providing services to taxonomists for standard genome sequencing and annotation.</title>
        <authorList>
            <consortium name="The Broad Institute Genomics Platform"/>
            <consortium name="The Broad Institute Genome Sequencing Center for Infectious Disease"/>
            <person name="Wu L."/>
            <person name="Ma J."/>
        </authorList>
    </citation>
    <scope>NUCLEOTIDE SEQUENCE [LARGE SCALE GENOMIC DNA]</scope>
    <source>
        <strain evidence="4">JCM 11574</strain>
    </source>
</reference>
<dbReference type="Proteomes" id="UP001500893">
    <property type="component" value="Unassembled WGS sequence"/>
</dbReference>
<protein>
    <recommendedName>
        <fullName evidence="2">NADP-dependent oxidoreductase domain-containing protein</fullName>
    </recommendedName>
</protein>
<evidence type="ECO:0000313" key="3">
    <source>
        <dbReference type="EMBL" id="GAA3154542.1"/>
    </source>
</evidence>
<dbReference type="PANTHER" id="PTHR43364:SF4">
    <property type="entry name" value="NAD(P)-LINKED OXIDOREDUCTASE SUPERFAMILY PROTEIN"/>
    <property type="match status" value="1"/>
</dbReference>
<keyword evidence="1" id="KW-0560">Oxidoreductase</keyword>
<dbReference type="InterPro" id="IPR036812">
    <property type="entry name" value="NAD(P)_OxRdtase_dom_sf"/>
</dbReference>
<sequence length="324" mass="35196">MTATPRPASAPPPGPEGPPLLLGTSAFGQNERGFPVYDAYWEGGGRAFDTAWLYGHAYGPGCCERTFGAWARSRGVEKDVWVLAKGAHTPECLPDRVEPQLTESFERMGRDDAALYMLHRDNTDVPVGEFVTVLAGLVDRGLIGGYGMSNWTLPRVVEAVAYARAHGLPLPVGISNQYSLINMVHPIYPGTVTSNDSAWRDWLSEGTVRLYPWASQGRGAHALADPDELRTGPLAESWYSETNAARVHRARLFARRAGISATGIALAWTLSQPFPVVALIGPRRPEEVRDSLAAAAHRLTDVERDWLETGEGDPPGLLTHGDSC</sequence>
<dbReference type="Pfam" id="PF00248">
    <property type="entry name" value="Aldo_ket_red"/>
    <property type="match status" value="1"/>
</dbReference>
<dbReference type="InterPro" id="IPR050523">
    <property type="entry name" value="AKR_Detox_Biosynth"/>
</dbReference>
<keyword evidence="4" id="KW-1185">Reference proteome</keyword>
<organism evidence="3 4">
    <name type="scientific">Streptomyces rameus</name>
    <dbReference type="NCBI Taxonomy" id="68261"/>
    <lineage>
        <taxon>Bacteria</taxon>
        <taxon>Bacillati</taxon>
        <taxon>Actinomycetota</taxon>
        <taxon>Actinomycetes</taxon>
        <taxon>Kitasatosporales</taxon>
        <taxon>Streptomycetaceae</taxon>
        <taxon>Streptomyces</taxon>
    </lineage>
</organism>
<dbReference type="RefSeq" id="WP_345055536.1">
    <property type="nucleotide sequence ID" value="NZ_BAAAVM010000078.1"/>
</dbReference>
<dbReference type="InterPro" id="IPR023210">
    <property type="entry name" value="NADP_OxRdtase_dom"/>
</dbReference>
<feature type="domain" description="NADP-dependent oxidoreductase" evidence="2">
    <location>
        <begin position="20"/>
        <end position="302"/>
    </location>
</feature>
<dbReference type="PANTHER" id="PTHR43364">
    <property type="entry name" value="NADH-SPECIFIC METHYLGLYOXAL REDUCTASE-RELATED"/>
    <property type="match status" value="1"/>
</dbReference>
<gene>
    <name evidence="3" type="ORF">GCM10010521_47940</name>
</gene>
<comment type="caution">
    <text evidence="3">The sequence shown here is derived from an EMBL/GenBank/DDBJ whole genome shotgun (WGS) entry which is preliminary data.</text>
</comment>
<accession>A0ABP6NPH7</accession>
<dbReference type="CDD" id="cd19082">
    <property type="entry name" value="AKR_AKR10A1_2"/>
    <property type="match status" value="1"/>
</dbReference>
<evidence type="ECO:0000256" key="1">
    <source>
        <dbReference type="ARBA" id="ARBA00023002"/>
    </source>
</evidence>
<evidence type="ECO:0000259" key="2">
    <source>
        <dbReference type="Pfam" id="PF00248"/>
    </source>
</evidence>
<dbReference type="SUPFAM" id="SSF51430">
    <property type="entry name" value="NAD(P)-linked oxidoreductase"/>
    <property type="match status" value="1"/>
</dbReference>
<proteinExistence type="predicted"/>
<name>A0ABP6NPH7_9ACTN</name>